<evidence type="ECO:0000256" key="10">
    <source>
        <dbReference type="ARBA" id="ARBA00032947"/>
    </source>
</evidence>
<evidence type="ECO:0000313" key="16">
    <source>
        <dbReference type="Proteomes" id="UP000001568"/>
    </source>
</evidence>
<evidence type="ECO:0000256" key="9">
    <source>
        <dbReference type="ARBA" id="ARBA00023242"/>
    </source>
</evidence>
<gene>
    <name evidence="15" type="ORF">OSTLU_31317</name>
</gene>
<dbReference type="Gramene" id="ABO95860">
    <property type="protein sequence ID" value="ABO95860"/>
    <property type="gene ID" value="OSTLU_31317"/>
</dbReference>
<accession>A4RWF2</accession>
<dbReference type="GO" id="GO:0005739">
    <property type="term" value="C:mitochondrion"/>
    <property type="evidence" value="ECO:0007669"/>
    <property type="project" value="UniProtKB-SubCell"/>
</dbReference>
<name>A4RWF2_OSTLU</name>
<evidence type="ECO:0000256" key="1">
    <source>
        <dbReference type="ARBA" id="ARBA00004123"/>
    </source>
</evidence>
<evidence type="ECO:0000256" key="3">
    <source>
        <dbReference type="ARBA" id="ARBA00015508"/>
    </source>
</evidence>
<evidence type="ECO:0000259" key="14">
    <source>
        <dbReference type="Pfam" id="PF13891"/>
    </source>
</evidence>
<evidence type="ECO:0000256" key="6">
    <source>
        <dbReference type="ARBA" id="ARBA00022843"/>
    </source>
</evidence>
<dbReference type="AlphaFoldDB" id="A4RWF2"/>
<dbReference type="RefSeq" id="XP_001417567.1">
    <property type="nucleotide sequence ID" value="XM_001417530.1"/>
</dbReference>
<keyword evidence="7" id="KW-0156">Chromatin regulator</keyword>
<evidence type="ECO:0000256" key="2">
    <source>
        <dbReference type="ARBA" id="ARBA00004173"/>
    </source>
</evidence>
<keyword evidence="6" id="KW-0832">Ubl conjugation</keyword>
<evidence type="ECO:0000256" key="11">
    <source>
        <dbReference type="ARBA" id="ARBA00033378"/>
    </source>
</evidence>
<evidence type="ECO:0000256" key="4">
    <source>
        <dbReference type="ARBA" id="ARBA00022499"/>
    </source>
</evidence>
<evidence type="ECO:0000256" key="13">
    <source>
        <dbReference type="ARBA" id="ARBA00093543"/>
    </source>
</evidence>
<dbReference type="EMBL" id="CP000584">
    <property type="protein sequence ID" value="ABO95860.1"/>
    <property type="molecule type" value="Genomic_DNA"/>
</dbReference>
<keyword evidence="16" id="KW-1185">Reference proteome</keyword>
<evidence type="ECO:0000256" key="7">
    <source>
        <dbReference type="ARBA" id="ARBA00022853"/>
    </source>
</evidence>
<dbReference type="GO" id="GO:0006325">
    <property type="term" value="P:chromatin organization"/>
    <property type="evidence" value="ECO:0007669"/>
    <property type="project" value="UniProtKB-KW"/>
</dbReference>
<protein>
    <recommendedName>
        <fullName evidence="3">KAT8 regulatory NSL complex subunit 2</fullName>
    </recommendedName>
    <alternativeName>
        <fullName evidence="11">NSL complex protein NSL2</fullName>
    </alternativeName>
    <alternativeName>
        <fullName evidence="10">Non-specific lethal 2 homolog</fullName>
    </alternativeName>
</protein>
<keyword evidence="8" id="KW-0496">Mitochondrion</keyword>
<keyword evidence="5" id="KW-0597">Phosphoprotein</keyword>
<comment type="subunit">
    <text evidence="13">Component of the NSL complex at least composed of KAT8/MOF, KANSL1, KANSL2, KANSL3, MCRS1, PHF20, OGT1/OGT, WDR5 and HCFC1.</text>
</comment>
<dbReference type="InterPro" id="IPR025927">
    <property type="entry name" value="Znf_KANL2-like"/>
</dbReference>
<dbReference type="GO" id="GO:0044545">
    <property type="term" value="C:NSL complex"/>
    <property type="evidence" value="ECO:0007669"/>
    <property type="project" value="TreeGrafter"/>
</dbReference>
<dbReference type="KEGG" id="olu:OSTLU_31317"/>
<keyword evidence="4" id="KW-1017">Isopeptide bond</keyword>
<sequence>MRELRSMYRDQYWRLLEELRKKHRRFELRRGHGGSRDAAEEAEAARALEGTTSVCQEPSCEARSMPCVSYCFAHVALDETQKLYARAADGAPRETMG</sequence>
<evidence type="ECO:0000256" key="8">
    <source>
        <dbReference type="ARBA" id="ARBA00023128"/>
    </source>
</evidence>
<dbReference type="GeneID" id="5001496"/>
<feature type="domain" description="KANL2-like probable zinc-finger" evidence="14">
    <location>
        <begin position="55"/>
        <end position="85"/>
    </location>
</feature>
<comment type="function">
    <text evidence="12">Non-catalytic component of the NSL histone acetyltransferase complex, a multiprotein complex that mediates histone H4 acetylation at 'Lys-5'- and 'Lys-8' (H4K5ac and H4K8ac) at transcription start sites and promotes transcription initiation. Required for NSL complex stability and for transcription of intraciliary transport genes in both ciliated and non-ciliated cells by regulating histone H4 acetylation at 'Lys-5'- and 'Lys-12' (H4K5ac and H4K12ac). This is necessary for cilium assembly in ciliated cells and for organization of the microtubule cytoskeleton in non-ciliated cells. Required within the NSL complex to maintain nuclear architecture stability by promoting KAT8-mediated acetylation of lamin LMNA.</text>
</comment>
<dbReference type="Proteomes" id="UP000001568">
    <property type="component" value="Chromosome 4"/>
</dbReference>
<dbReference type="PANTHER" id="PTHR13453">
    <property type="entry name" value="KAT8 REGULATORY NSL COMPLEX SUBUNIT 2"/>
    <property type="match status" value="1"/>
</dbReference>
<dbReference type="GO" id="GO:0005634">
    <property type="term" value="C:nucleus"/>
    <property type="evidence" value="ECO:0007669"/>
    <property type="project" value="UniProtKB-SubCell"/>
</dbReference>
<comment type="subcellular location">
    <subcellularLocation>
        <location evidence="2">Mitochondrion</location>
    </subcellularLocation>
    <subcellularLocation>
        <location evidence="1">Nucleus</location>
    </subcellularLocation>
</comment>
<dbReference type="Pfam" id="PF13891">
    <property type="entry name" value="zf-C3HC3H_KANSL2"/>
    <property type="match status" value="1"/>
</dbReference>
<organism evidence="15 16">
    <name type="scientific">Ostreococcus lucimarinus (strain CCE9901)</name>
    <dbReference type="NCBI Taxonomy" id="436017"/>
    <lineage>
        <taxon>Eukaryota</taxon>
        <taxon>Viridiplantae</taxon>
        <taxon>Chlorophyta</taxon>
        <taxon>Mamiellophyceae</taxon>
        <taxon>Mamiellales</taxon>
        <taxon>Bathycoccaceae</taxon>
        <taxon>Ostreococcus</taxon>
    </lineage>
</organism>
<dbReference type="InterPro" id="IPR026316">
    <property type="entry name" value="NSL2"/>
</dbReference>
<dbReference type="PANTHER" id="PTHR13453:SF1">
    <property type="entry name" value="KAT8 REGULATORY NSL COMPLEX SUBUNIT 2"/>
    <property type="match status" value="1"/>
</dbReference>
<evidence type="ECO:0000256" key="12">
    <source>
        <dbReference type="ARBA" id="ARBA00093359"/>
    </source>
</evidence>
<dbReference type="HOGENOM" id="CLU_2350522_0_0_1"/>
<keyword evidence="9" id="KW-0539">Nucleus</keyword>
<evidence type="ECO:0000313" key="15">
    <source>
        <dbReference type="EMBL" id="ABO95860.1"/>
    </source>
</evidence>
<reference evidence="15 16" key="1">
    <citation type="journal article" date="2007" name="Proc. Natl. Acad. Sci. U.S.A.">
        <title>The tiny eukaryote Ostreococcus provides genomic insights into the paradox of plankton speciation.</title>
        <authorList>
            <person name="Palenik B."/>
            <person name="Grimwood J."/>
            <person name="Aerts A."/>
            <person name="Rouze P."/>
            <person name="Salamov A."/>
            <person name="Putnam N."/>
            <person name="Dupont C."/>
            <person name="Jorgensen R."/>
            <person name="Derelle E."/>
            <person name="Rombauts S."/>
            <person name="Zhou K."/>
            <person name="Otillar R."/>
            <person name="Merchant S.S."/>
            <person name="Podell S."/>
            <person name="Gaasterland T."/>
            <person name="Napoli C."/>
            <person name="Gendler K."/>
            <person name="Manuell A."/>
            <person name="Tai V."/>
            <person name="Vallon O."/>
            <person name="Piganeau G."/>
            <person name="Jancek S."/>
            <person name="Heijde M."/>
            <person name="Jabbari K."/>
            <person name="Bowler C."/>
            <person name="Lohr M."/>
            <person name="Robbens S."/>
            <person name="Werner G."/>
            <person name="Dubchak I."/>
            <person name="Pazour G.J."/>
            <person name="Ren Q."/>
            <person name="Paulsen I."/>
            <person name="Delwiche C."/>
            <person name="Schmutz J."/>
            <person name="Rokhsar D."/>
            <person name="Van de Peer Y."/>
            <person name="Moreau H."/>
            <person name="Grigoriev I.V."/>
        </authorList>
    </citation>
    <scope>NUCLEOTIDE SEQUENCE [LARGE SCALE GENOMIC DNA]</scope>
    <source>
        <strain evidence="15 16">CCE9901</strain>
    </source>
</reference>
<evidence type="ECO:0000256" key="5">
    <source>
        <dbReference type="ARBA" id="ARBA00022553"/>
    </source>
</evidence>
<proteinExistence type="predicted"/>